<accession>A0A1Y1IEX0</accession>
<protein>
    <submittedName>
        <fullName evidence="2">Uncharacterized protein</fullName>
    </submittedName>
</protein>
<dbReference type="EMBL" id="DF237474">
    <property type="protein sequence ID" value="GAQ89450.1"/>
    <property type="molecule type" value="Genomic_DNA"/>
</dbReference>
<feature type="compositionally biased region" description="Polar residues" evidence="1">
    <location>
        <begin position="66"/>
        <end position="84"/>
    </location>
</feature>
<feature type="region of interest" description="Disordered" evidence="1">
    <location>
        <begin position="43"/>
        <end position="143"/>
    </location>
</feature>
<gene>
    <name evidence="2" type="ORF">KFL_005250010</name>
</gene>
<keyword evidence="3" id="KW-1185">Reference proteome</keyword>
<proteinExistence type="predicted"/>
<feature type="region of interest" description="Disordered" evidence="1">
    <location>
        <begin position="216"/>
        <end position="267"/>
    </location>
</feature>
<evidence type="ECO:0000256" key="1">
    <source>
        <dbReference type="SAM" id="MobiDB-lite"/>
    </source>
</evidence>
<evidence type="ECO:0000313" key="3">
    <source>
        <dbReference type="Proteomes" id="UP000054558"/>
    </source>
</evidence>
<evidence type="ECO:0000313" key="2">
    <source>
        <dbReference type="EMBL" id="GAQ89450.1"/>
    </source>
</evidence>
<dbReference type="Proteomes" id="UP000054558">
    <property type="component" value="Unassembled WGS sequence"/>
</dbReference>
<feature type="compositionally biased region" description="Polar residues" evidence="1">
    <location>
        <begin position="252"/>
        <end position="267"/>
    </location>
</feature>
<feature type="compositionally biased region" description="Polar residues" evidence="1">
    <location>
        <begin position="92"/>
        <end position="108"/>
    </location>
</feature>
<dbReference type="AlphaFoldDB" id="A0A1Y1IEX0"/>
<feature type="compositionally biased region" description="Basic and acidic residues" evidence="1">
    <location>
        <begin position="233"/>
        <end position="244"/>
    </location>
</feature>
<sequence length="332" mass="35580">MPGKHFCLCLPHKTNHVLELGQEELGAFDQGHEQPVRYPAVERTTQSTSQGMGDQLAPVLPRPTDRTNATDPSPHQDSGPTTLDLTHALGVTPTSQPTQPEDVQNSARPTGKRKHDQLVPTSGAALGPTDILDPSNTTAPKPTNLAAADVTVPEAANNAAADVTAPDAADNTVAANTVLHTAANRTAAVTVPTLLPTLLLTSLFRTLPLRTLIRKHRQQDSPDLPKTRQHQPHPKDQADPDRPTLTDAWTRPTPQSPSNPATQTPSGTALRTLFVRSTGLSCSGRSPLTEITRNTLTQKTPIIQTNATNSLVSFTRSSQTHTYKNQLNLSLS</sequence>
<name>A0A1Y1IEX0_KLENI</name>
<reference evidence="2 3" key="1">
    <citation type="journal article" date="2014" name="Nat. Commun.">
        <title>Klebsormidium flaccidum genome reveals primary factors for plant terrestrial adaptation.</title>
        <authorList>
            <person name="Hori K."/>
            <person name="Maruyama F."/>
            <person name="Fujisawa T."/>
            <person name="Togashi T."/>
            <person name="Yamamoto N."/>
            <person name="Seo M."/>
            <person name="Sato S."/>
            <person name="Yamada T."/>
            <person name="Mori H."/>
            <person name="Tajima N."/>
            <person name="Moriyama T."/>
            <person name="Ikeuchi M."/>
            <person name="Watanabe M."/>
            <person name="Wada H."/>
            <person name="Kobayashi K."/>
            <person name="Saito M."/>
            <person name="Masuda T."/>
            <person name="Sasaki-Sekimoto Y."/>
            <person name="Mashiguchi K."/>
            <person name="Awai K."/>
            <person name="Shimojima M."/>
            <person name="Masuda S."/>
            <person name="Iwai M."/>
            <person name="Nobusawa T."/>
            <person name="Narise T."/>
            <person name="Kondo S."/>
            <person name="Saito H."/>
            <person name="Sato R."/>
            <person name="Murakawa M."/>
            <person name="Ihara Y."/>
            <person name="Oshima-Yamada Y."/>
            <person name="Ohtaka K."/>
            <person name="Satoh M."/>
            <person name="Sonobe K."/>
            <person name="Ishii M."/>
            <person name="Ohtani R."/>
            <person name="Kanamori-Sato M."/>
            <person name="Honoki R."/>
            <person name="Miyazaki D."/>
            <person name="Mochizuki H."/>
            <person name="Umetsu J."/>
            <person name="Higashi K."/>
            <person name="Shibata D."/>
            <person name="Kamiya Y."/>
            <person name="Sato N."/>
            <person name="Nakamura Y."/>
            <person name="Tabata S."/>
            <person name="Ida S."/>
            <person name="Kurokawa K."/>
            <person name="Ohta H."/>
        </authorList>
    </citation>
    <scope>NUCLEOTIDE SEQUENCE [LARGE SCALE GENOMIC DNA]</scope>
    <source>
        <strain evidence="2 3">NIES-2285</strain>
    </source>
</reference>
<feature type="compositionally biased region" description="Polar residues" evidence="1">
    <location>
        <begin position="43"/>
        <end position="52"/>
    </location>
</feature>
<organism evidence="2 3">
    <name type="scientific">Klebsormidium nitens</name>
    <name type="common">Green alga</name>
    <name type="synonym">Ulothrix nitens</name>
    <dbReference type="NCBI Taxonomy" id="105231"/>
    <lineage>
        <taxon>Eukaryota</taxon>
        <taxon>Viridiplantae</taxon>
        <taxon>Streptophyta</taxon>
        <taxon>Klebsormidiophyceae</taxon>
        <taxon>Klebsormidiales</taxon>
        <taxon>Klebsormidiaceae</taxon>
        <taxon>Klebsormidium</taxon>
    </lineage>
</organism>